<keyword evidence="5" id="KW-1185">Reference proteome</keyword>
<dbReference type="AlphaFoldDB" id="A0A316UYU9"/>
<feature type="compositionally biased region" description="Low complexity" evidence="2">
    <location>
        <begin position="458"/>
        <end position="480"/>
    </location>
</feature>
<proteinExistence type="predicted"/>
<dbReference type="InterPro" id="IPR036850">
    <property type="entry name" value="NDK-like_dom_sf"/>
</dbReference>
<dbReference type="EMBL" id="KZ819662">
    <property type="protein sequence ID" value="PWN29968.1"/>
    <property type="molecule type" value="Genomic_DNA"/>
</dbReference>
<feature type="region of interest" description="Disordered" evidence="2">
    <location>
        <begin position="440"/>
        <end position="572"/>
    </location>
</feature>
<feature type="region of interest" description="Disordered" evidence="2">
    <location>
        <begin position="614"/>
        <end position="698"/>
    </location>
</feature>
<sequence>MAQAGFSSPARASLRSIDTSSGDRSAATTSSSSSTPTRTIAVLARSCAKVHRLAIESKLTEAGFDILESRQEEWAYPDDSEFLYEFLQGHSQASVHKWIERLTGNPIQFMILERTRAVQAWQELMGLGDDDDAADQSIDADISVEAIRRSLRSTKMSSGMPSGPKMRETYGKGLLYGSRSDSQAQRQIAICAPDFATAQAMEDLSIEYAQRADEEEEAADQSYDPPTEAEESLGTLEVHTNDVAAAEEDGCVVVDESSLVFNEAGEAFDAKTGAEVALEEELLPTVGTTTSRDAPTGRKVFRARPIPASVATPKIQPRLSRAAALRMGVELPAVPVRKVAAAADQGPVGISGMPKADVAVPRSLAEPSIKPRANRASMARAGPGGMGASSASRTSSTSPVRARKEVDFGNTPGHKRQSIGGASAIASLAKPTIAPRQNRASLARTGGPAPASQRAVGPRPSSSSTSAGSSSSPGKPSAPRQSFNLASLKPPTIAPRSNRAAVARGGVVAGDGSDEVVRSPSPNKENRPRSSLAMNGRASVVATARPSSPVKAETNRERRPVDFSATPGHKRASNSFSISALAAPKIAPRSNLAASRRLSVGGVGVGATAAARVQNGNAAPSGHRPASSMSGAAMISSRPGVGRGAARPASSAGVRSSTANGAAHQDGHSPATAASALLHHQPLRARANPPSSFEVVGA</sequence>
<dbReference type="InterPro" id="IPR034907">
    <property type="entry name" value="NDK-like_dom"/>
</dbReference>
<feature type="compositionally biased region" description="Low complexity" evidence="2">
    <location>
        <begin position="626"/>
        <end position="657"/>
    </location>
</feature>
<dbReference type="GeneID" id="37030756"/>
<feature type="domain" description="Nucleoside diphosphate kinase-like" evidence="3">
    <location>
        <begin position="54"/>
        <end position="146"/>
    </location>
</feature>
<evidence type="ECO:0000313" key="4">
    <source>
        <dbReference type="EMBL" id="PWN29968.1"/>
    </source>
</evidence>
<dbReference type="Proteomes" id="UP000245884">
    <property type="component" value="Unassembled WGS sequence"/>
</dbReference>
<feature type="region of interest" description="Disordered" evidence="2">
    <location>
        <begin position="211"/>
        <end position="232"/>
    </location>
</feature>
<dbReference type="Gene3D" id="3.30.70.141">
    <property type="entry name" value="Nucleoside diphosphate kinase-like domain"/>
    <property type="match status" value="1"/>
</dbReference>
<dbReference type="OrthoDB" id="2162449at2759"/>
<feature type="region of interest" description="Disordered" evidence="2">
    <location>
        <begin position="1"/>
        <end position="35"/>
    </location>
</feature>
<evidence type="ECO:0000256" key="1">
    <source>
        <dbReference type="ARBA" id="ARBA00017632"/>
    </source>
</evidence>
<protein>
    <recommendedName>
        <fullName evidence="1">Nucleoside diphosphate kinase</fullName>
    </recommendedName>
</protein>
<gene>
    <name evidence="4" type="ORF">BDZ90DRAFT_276482</name>
</gene>
<feature type="compositionally biased region" description="Low complexity" evidence="2">
    <location>
        <begin position="388"/>
        <end position="398"/>
    </location>
</feature>
<dbReference type="SUPFAM" id="SSF54919">
    <property type="entry name" value="Nucleoside diphosphate kinase, NDK"/>
    <property type="match status" value="1"/>
</dbReference>
<evidence type="ECO:0000256" key="2">
    <source>
        <dbReference type="SAM" id="MobiDB-lite"/>
    </source>
</evidence>
<feature type="compositionally biased region" description="Low complexity" evidence="2">
    <location>
        <begin position="18"/>
        <end position="35"/>
    </location>
</feature>
<reference evidence="4 5" key="1">
    <citation type="journal article" date="2018" name="Mol. Biol. Evol.">
        <title>Broad Genomic Sampling Reveals a Smut Pathogenic Ancestry of the Fungal Clade Ustilaginomycotina.</title>
        <authorList>
            <person name="Kijpornyongpan T."/>
            <person name="Mondo S.J."/>
            <person name="Barry K."/>
            <person name="Sandor L."/>
            <person name="Lee J."/>
            <person name="Lipzen A."/>
            <person name="Pangilinan J."/>
            <person name="LaButti K."/>
            <person name="Hainaut M."/>
            <person name="Henrissat B."/>
            <person name="Grigoriev I.V."/>
            <person name="Spatafora J.W."/>
            <person name="Aime M.C."/>
        </authorList>
    </citation>
    <scope>NUCLEOTIDE SEQUENCE [LARGE SCALE GENOMIC DNA]</scope>
    <source>
        <strain evidence="4 5">MCA 5214</strain>
    </source>
</reference>
<feature type="region of interest" description="Disordered" evidence="2">
    <location>
        <begin position="364"/>
        <end position="419"/>
    </location>
</feature>
<evidence type="ECO:0000259" key="3">
    <source>
        <dbReference type="Pfam" id="PF00334"/>
    </source>
</evidence>
<dbReference type="STRING" id="1569628.A0A316UYU9"/>
<organism evidence="4 5">
    <name type="scientific">Jaminaea rosea</name>
    <dbReference type="NCBI Taxonomy" id="1569628"/>
    <lineage>
        <taxon>Eukaryota</taxon>
        <taxon>Fungi</taxon>
        <taxon>Dikarya</taxon>
        <taxon>Basidiomycota</taxon>
        <taxon>Ustilaginomycotina</taxon>
        <taxon>Exobasidiomycetes</taxon>
        <taxon>Microstromatales</taxon>
        <taxon>Microstromatales incertae sedis</taxon>
        <taxon>Jaminaea</taxon>
    </lineage>
</organism>
<name>A0A316UYU9_9BASI</name>
<dbReference type="Pfam" id="PF00334">
    <property type="entry name" value="NDK"/>
    <property type="match status" value="1"/>
</dbReference>
<dbReference type="RefSeq" id="XP_025364580.1">
    <property type="nucleotide sequence ID" value="XM_025508933.1"/>
</dbReference>
<accession>A0A316UYU9</accession>
<evidence type="ECO:0000313" key="5">
    <source>
        <dbReference type="Proteomes" id="UP000245884"/>
    </source>
</evidence>